<accession>A0A8J6C918</accession>
<dbReference type="GO" id="GO:0006139">
    <property type="term" value="P:nucleobase-containing compound metabolic process"/>
    <property type="evidence" value="ECO:0007669"/>
    <property type="project" value="InterPro"/>
</dbReference>
<evidence type="ECO:0000256" key="3">
    <source>
        <dbReference type="ARBA" id="ARBA00022777"/>
    </source>
</evidence>
<evidence type="ECO:0000313" key="6">
    <source>
        <dbReference type="EMBL" id="KAG8464124.1"/>
    </source>
</evidence>
<evidence type="ECO:0000313" key="7">
    <source>
        <dbReference type="Proteomes" id="UP000751190"/>
    </source>
</evidence>
<dbReference type="InterPro" id="IPR000850">
    <property type="entry name" value="Adenylat/UMP-CMP_kin"/>
</dbReference>
<dbReference type="CDD" id="cd01428">
    <property type="entry name" value="ADK"/>
    <property type="match status" value="1"/>
</dbReference>
<dbReference type="PANTHER" id="PTHR23359">
    <property type="entry name" value="NUCLEOTIDE KINASE"/>
    <property type="match status" value="1"/>
</dbReference>
<dbReference type="HAMAP" id="MF_00235">
    <property type="entry name" value="Adenylate_kinase_Adk"/>
    <property type="match status" value="1"/>
</dbReference>
<comment type="similarity">
    <text evidence="4">Belongs to the adenylate kinase family.</text>
</comment>
<dbReference type="SUPFAM" id="SSF52540">
    <property type="entry name" value="P-loop containing nucleoside triphosphate hydrolases"/>
    <property type="match status" value="1"/>
</dbReference>
<evidence type="ECO:0000256" key="5">
    <source>
        <dbReference type="SAM" id="SignalP"/>
    </source>
</evidence>
<dbReference type="GO" id="GO:0005524">
    <property type="term" value="F:ATP binding"/>
    <property type="evidence" value="ECO:0007669"/>
    <property type="project" value="InterPro"/>
</dbReference>
<dbReference type="AlphaFoldDB" id="A0A8J6C918"/>
<dbReference type="OrthoDB" id="442176at2759"/>
<dbReference type="PRINTS" id="PR00094">
    <property type="entry name" value="ADENYLTKNASE"/>
</dbReference>
<evidence type="ECO:0000256" key="1">
    <source>
        <dbReference type="ARBA" id="ARBA00022679"/>
    </source>
</evidence>
<evidence type="ECO:0000256" key="2">
    <source>
        <dbReference type="ARBA" id="ARBA00022741"/>
    </source>
</evidence>
<feature type="chain" id="PRO_5035313772" description="Adenylate kinase" evidence="5">
    <location>
        <begin position="19"/>
        <end position="237"/>
    </location>
</feature>
<dbReference type="Proteomes" id="UP000751190">
    <property type="component" value="Unassembled WGS sequence"/>
</dbReference>
<feature type="signal peptide" evidence="5">
    <location>
        <begin position="1"/>
        <end position="18"/>
    </location>
</feature>
<organism evidence="6 7">
    <name type="scientific">Diacronema lutheri</name>
    <name type="common">Unicellular marine alga</name>
    <name type="synonym">Monochrysis lutheri</name>
    <dbReference type="NCBI Taxonomy" id="2081491"/>
    <lineage>
        <taxon>Eukaryota</taxon>
        <taxon>Haptista</taxon>
        <taxon>Haptophyta</taxon>
        <taxon>Pavlovophyceae</taxon>
        <taxon>Pavlovales</taxon>
        <taxon>Pavlovaceae</taxon>
        <taxon>Diacronema</taxon>
    </lineage>
</organism>
<dbReference type="Gene3D" id="3.40.50.300">
    <property type="entry name" value="P-loop containing nucleotide triphosphate hydrolases"/>
    <property type="match status" value="1"/>
</dbReference>
<dbReference type="InterPro" id="IPR033690">
    <property type="entry name" value="Adenylat_kinase_CS"/>
</dbReference>
<proteinExistence type="inferred from homology"/>
<gene>
    <name evidence="6" type="ORF">KFE25_000292</name>
</gene>
<dbReference type="InterPro" id="IPR027417">
    <property type="entry name" value="P-loop_NTPase"/>
</dbReference>
<protein>
    <recommendedName>
        <fullName evidence="8">Adenylate kinase</fullName>
    </recommendedName>
</protein>
<evidence type="ECO:0000256" key="4">
    <source>
        <dbReference type="RuleBase" id="RU003330"/>
    </source>
</evidence>
<dbReference type="OMA" id="MENWIAL"/>
<keyword evidence="5" id="KW-0732">Signal</keyword>
<keyword evidence="3 4" id="KW-0418">Kinase</keyword>
<dbReference type="PROSITE" id="PS00113">
    <property type="entry name" value="ADENYLATE_KINASE"/>
    <property type="match status" value="1"/>
</dbReference>
<keyword evidence="7" id="KW-1185">Reference proteome</keyword>
<dbReference type="EMBL" id="JAGTXO010000014">
    <property type="protein sequence ID" value="KAG8464124.1"/>
    <property type="molecule type" value="Genomic_DNA"/>
</dbReference>
<dbReference type="GO" id="GO:0019205">
    <property type="term" value="F:nucleobase-containing compound kinase activity"/>
    <property type="evidence" value="ECO:0007669"/>
    <property type="project" value="InterPro"/>
</dbReference>
<name>A0A8J6C918_DIALT</name>
<keyword evidence="2" id="KW-0547">Nucleotide-binding</keyword>
<reference evidence="6" key="1">
    <citation type="submission" date="2021-05" db="EMBL/GenBank/DDBJ databases">
        <title>The genome of the haptophyte Pavlova lutheri (Diacronema luteri, Pavlovales) - a model for lipid biosynthesis in eukaryotic algae.</title>
        <authorList>
            <person name="Hulatt C.J."/>
            <person name="Posewitz M.C."/>
        </authorList>
    </citation>
    <scope>NUCLEOTIDE SEQUENCE</scope>
    <source>
        <strain evidence="6">NIVA-4/92</strain>
    </source>
</reference>
<comment type="caution">
    <text evidence="6">The sequence shown here is derived from an EMBL/GenBank/DDBJ whole genome shotgun (WGS) entry which is preliminary data.</text>
</comment>
<evidence type="ECO:0008006" key="8">
    <source>
        <dbReference type="Google" id="ProtNLM"/>
    </source>
</evidence>
<dbReference type="Pfam" id="PF00406">
    <property type="entry name" value="ADK"/>
    <property type="match status" value="1"/>
</dbReference>
<sequence length="237" mass="25499">MRRGALATALFIVPQTLAFSIAARGGTFGPSRIGRAARLSASAALANDAVVFVLGGPGSGKGTQCELLHRAHGFAHLSAGELLRAEASKPTPLGERISRILADGQIVPSSVTVELLRHAMAAQSGPFLIDGFPRSLENLQVYEQQCDGAPCAFMLYLDLSEDEMCARLLERGQSSGRSDDNLPTIRKRFRTFHEQTLPVLELVERRGLLRRVRATGSPAEVFAAIQPLFSPLARQPA</sequence>
<keyword evidence="1 4" id="KW-0808">Transferase</keyword>